<dbReference type="PATRIC" id="fig|931276.5.peg.4553"/>
<reference evidence="5 6" key="1">
    <citation type="submission" date="2013-02" db="EMBL/GenBank/DDBJ databases">
        <title>Genome sequence of Clostridium saccharoperbutylacetonicum N1-4(HMT).</title>
        <authorList>
            <person name="Poehlein A."/>
            <person name="Daniel R."/>
        </authorList>
    </citation>
    <scope>NUCLEOTIDE SEQUENCE [LARGE SCALE GENOMIC DNA]</scope>
    <source>
        <strain evidence="6">N1-4(HMT)</strain>
    </source>
</reference>
<evidence type="ECO:0000256" key="1">
    <source>
        <dbReference type="ARBA" id="ARBA00010577"/>
    </source>
</evidence>
<accession>M1MK50</accession>
<dbReference type="EMBL" id="CP004121">
    <property type="protein sequence ID" value="AGF58269.1"/>
    <property type="molecule type" value="Genomic_DNA"/>
</dbReference>
<evidence type="ECO:0000313" key="5">
    <source>
        <dbReference type="EMBL" id="AGF58269.1"/>
    </source>
</evidence>
<feature type="compositionally biased region" description="Polar residues" evidence="4">
    <location>
        <begin position="371"/>
        <end position="388"/>
    </location>
</feature>
<keyword evidence="5" id="KW-0966">Cell projection</keyword>
<evidence type="ECO:0000256" key="3">
    <source>
        <dbReference type="RuleBase" id="RU362076"/>
    </source>
</evidence>
<evidence type="ECO:0000313" key="6">
    <source>
        <dbReference type="Proteomes" id="UP000011728"/>
    </source>
</evidence>
<comment type="similarity">
    <text evidence="1 3">Belongs to the FlgD family.</text>
</comment>
<keyword evidence="6" id="KW-1185">Reference proteome</keyword>
<dbReference type="Pfam" id="PF03963">
    <property type="entry name" value="FlgD"/>
    <property type="match status" value="1"/>
</dbReference>
<sequence>MDSQMNTTNVITGKKAVDDAAAAKRAKTYGKQTTDRGTLIQRSRDNDLDGSSFLKIMVAEMKNIDPSSSQDNTAYVTQMAQMTTMQQMSDLNKTMSAYSYQALLGKGVTVGVADTDGYDYTGIVKGVSRMNNTWYLSVDVKESGKIVSKVFEASTLKSVLGTTENTSASMLVNSDFMAASSLASNKDNKVVILNTDSKGTQSVVKGTVKSTFLDNGVVKMRVATYDSDGKESTTTTDYPYSSIVKAGNLTDEDMNVTLEDYIQNSDLTAAKALANNADNKVIIVHTDDNGIQSLVKGTVKKAFLQNNVVKVSVATFDADGKETVTTTDYPYSEIVKSGNLTDADMNVKLEDYTSTTTDPAKKAAAEAKLASQTNDVKGSTSNTFNSDTINEDIQKAQDVQNG</sequence>
<comment type="function">
    <text evidence="3">Required for flagellar hook formation. May act as a scaffolding protein.</text>
</comment>
<dbReference type="Proteomes" id="UP000011728">
    <property type="component" value="Chromosome"/>
</dbReference>
<dbReference type="HOGENOM" id="CLU_684591_0_0_9"/>
<dbReference type="STRING" id="36745.CLSAP_42780"/>
<organism evidence="5 6">
    <name type="scientific">Clostridium saccharoperbutylacetonicum N1-4(HMT)</name>
    <dbReference type="NCBI Taxonomy" id="931276"/>
    <lineage>
        <taxon>Bacteria</taxon>
        <taxon>Bacillati</taxon>
        <taxon>Bacillota</taxon>
        <taxon>Clostridia</taxon>
        <taxon>Eubacteriales</taxon>
        <taxon>Clostridiaceae</taxon>
        <taxon>Clostridium</taxon>
    </lineage>
</organism>
<dbReference type="AlphaFoldDB" id="M1MK50"/>
<keyword evidence="5" id="KW-0969">Cilium</keyword>
<keyword evidence="2 3" id="KW-1005">Bacterial flagellum biogenesis</keyword>
<evidence type="ECO:0000256" key="4">
    <source>
        <dbReference type="SAM" id="MobiDB-lite"/>
    </source>
</evidence>
<dbReference type="OrthoDB" id="9785233at2"/>
<dbReference type="InterPro" id="IPR005648">
    <property type="entry name" value="FlgD"/>
</dbReference>
<dbReference type="GO" id="GO:0044781">
    <property type="term" value="P:bacterial-type flagellum organization"/>
    <property type="evidence" value="ECO:0007669"/>
    <property type="project" value="UniProtKB-UniRule"/>
</dbReference>
<name>M1MK50_9CLOT</name>
<evidence type="ECO:0000256" key="2">
    <source>
        <dbReference type="ARBA" id="ARBA00022795"/>
    </source>
</evidence>
<gene>
    <name evidence="5" type="primary">flgD</name>
    <name evidence="5" type="ORF">Cspa_c45160</name>
</gene>
<dbReference type="eggNOG" id="COG1843">
    <property type="taxonomic scope" value="Bacteria"/>
</dbReference>
<keyword evidence="5" id="KW-0282">Flagellum</keyword>
<dbReference type="RefSeq" id="WP_015394580.1">
    <property type="nucleotide sequence ID" value="NC_020291.1"/>
</dbReference>
<dbReference type="KEGG" id="csr:Cspa_c45160"/>
<proteinExistence type="inferred from homology"/>
<feature type="region of interest" description="Disordered" evidence="4">
    <location>
        <begin position="355"/>
        <end position="402"/>
    </location>
</feature>
<protein>
    <recommendedName>
        <fullName evidence="3">Basal-body rod modification protein FlgD</fullName>
    </recommendedName>
</protein>